<comment type="caution">
    <text evidence="2">The sequence shown here is derived from an EMBL/GenBank/DDBJ whole genome shotgun (WGS) entry which is preliminary data.</text>
</comment>
<reference evidence="2 3" key="1">
    <citation type="submission" date="2019-11" db="EMBL/GenBank/DDBJ databases">
        <authorList>
            <person name="Li X."/>
        </authorList>
    </citation>
    <scope>NUCLEOTIDE SEQUENCE [LARGE SCALE GENOMIC DNA]</scope>
    <source>
        <strain evidence="2 3">L9</strain>
    </source>
</reference>
<evidence type="ECO:0000259" key="1">
    <source>
        <dbReference type="PROSITE" id="PS51462"/>
    </source>
</evidence>
<protein>
    <submittedName>
        <fullName evidence="2">NUDIX domain-containing protein</fullName>
    </submittedName>
</protein>
<dbReference type="RefSeq" id="WP_155671139.1">
    <property type="nucleotide sequence ID" value="NZ_WOCA01000021.1"/>
</dbReference>
<dbReference type="InterPro" id="IPR000086">
    <property type="entry name" value="NUDIX_hydrolase_dom"/>
</dbReference>
<dbReference type="AlphaFoldDB" id="A0A6N8FRG7"/>
<dbReference type="SUPFAM" id="SSF55811">
    <property type="entry name" value="Nudix"/>
    <property type="match status" value="1"/>
</dbReference>
<keyword evidence="3" id="KW-1185">Reference proteome</keyword>
<dbReference type="EMBL" id="WOCA01000021">
    <property type="protein sequence ID" value="MUK90388.1"/>
    <property type="molecule type" value="Genomic_DNA"/>
</dbReference>
<organism evidence="2 3">
    <name type="scientific">Ornithinibacillus caprae</name>
    <dbReference type="NCBI Taxonomy" id="2678566"/>
    <lineage>
        <taxon>Bacteria</taxon>
        <taxon>Bacillati</taxon>
        <taxon>Bacillota</taxon>
        <taxon>Bacilli</taxon>
        <taxon>Bacillales</taxon>
        <taxon>Bacillaceae</taxon>
        <taxon>Ornithinibacillus</taxon>
    </lineage>
</organism>
<dbReference type="InterPro" id="IPR015797">
    <property type="entry name" value="NUDIX_hydrolase-like_dom_sf"/>
</dbReference>
<dbReference type="Proteomes" id="UP000469125">
    <property type="component" value="Unassembled WGS sequence"/>
</dbReference>
<proteinExistence type="predicted"/>
<gene>
    <name evidence="2" type="ORF">GMD78_18680</name>
</gene>
<sequence>MTTTYVNWGESKVKLTWHANQTLPSRNLITSVHGYCFHEEKLMLVNLNQRGWDIPGGHIEQDETPEECFKREAMEEGYIEGRCYPLGYIIVDHSENTKWDESSPYPEIGYQVFYRMDIEQLHPFEAKFESFQRVFIKTDEITNYYQGWHEFHQEILNCALTNKKRMV</sequence>
<name>A0A6N8FRG7_9BACI</name>
<evidence type="ECO:0000313" key="3">
    <source>
        <dbReference type="Proteomes" id="UP000469125"/>
    </source>
</evidence>
<dbReference type="Pfam" id="PF00293">
    <property type="entry name" value="NUDIX"/>
    <property type="match status" value="1"/>
</dbReference>
<feature type="domain" description="Nudix hydrolase" evidence="1">
    <location>
        <begin position="27"/>
        <end position="167"/>
    </location>
</feature>
<evidence type="ECO:0000313" key="2">
    <source>
        <dbReference type="EMBL" id="MUK90388.1"/>
    </source>
</evidence>
<dbReference type="PROSITE" id="PS51462">
    <property type="entry name" value="NUDIX"/>
    <property type="match status" value="1"/>
</dbReference>
<dbReference type="Gene3D" id="3.90.79.10">
    <property type="entry name" value="Nucleoside Triphosphate Pyrophosphohydrolase"/>
    <property type="match status" value="1"/>
</dbReference>
<accession>A0A6N8FRG7</accession>